<dbReference type="Gene3D" id="3.40.190.10">
    <property type="entry name" value="Periplasmic binding protein-like II"/>
    <property type="match status" value="2"/>
</dbReference>
<keyword evidence="2" id="KW-1185">Reference proteome</keyword>
<evidence type="ECO:0000313" key="2">
    <source>
        <dbReference type="Proteomes" id="UP000481087"/>
    </source>
</evidence>
<dbReference type="InterPro" id="IPR050490">
    <property type="entry name" value="Bact_solute-bd_prot1"/>
</dbReference>
<dbReference type="InterPro" id="IPR006059">
    <property type="entry name" value="SBP"/>
</dbReference>
<dbReference type="PANTHER" id="PTHR43649:SF12">
    <property type="entry name" value="DIACETYLCHITOBIOSE BINDING PROTEIN DASA"/>
    <property type="match status" value="1"/>
</dbReference>
<sequence length="524" mass="59343">MKRTKGHKVLVTTLAFVLVLMLLSACSMDSNSGSNTNQGTEKNGKSSVGNGAEELTLFIDAPWYPVKEWKGPIAEKITEKTGVKLKVTVATDDKQLPLMIASGDLPDLVFTYGNVSRLSDSKLSYPWNELIQKYAPDFKIDKTRIAIHTMDDGNFYTVRNSFATQEEWAANKYALGNNGNPGIAVREDILKQLGNPPIKTLDDFVNVLGMVKAKYPDMVPLIMDKEWIEQYFLMQFGVDATFGSPWFEQGGKVDFFIRHQKIKEYFKFMNKLYRDGYIMAENFAHANDKIDDQYATSGKAFAHMYTVSVADSDNAAVKREGGAFTFKMLPSSLSSETKVVSGGVGFAGTFITKKNKNPEKSIKLLQYLASDEGKKLTMFGIENEHWTWNQEGYPNLKYDPNDAQFVESNGIKWWYLYNDAITEGQWSYVPGTMTTQTLTEIKSITKYKPELGLIQAGPDSKERTMRTKIDEMIKNEKVKVYLAKSEEEAMANYENMVKNAEQLGLQKLVDWANETYQKRKDLFK</sequence>
<evidence type="ECO:0000313" key="1">
    <source>
        <dbReference type="EMBL" id="MZQ85464.1"/>
    </source>
</evidence>
<dbReference type="Pfam" id="PF01547">
    <property type="entry name" value="SBP_bac_1"/>
    <property type="match status" value="1"/>
</dbReference>
<organism evidence="1 2">
    <name type="scientific">Paenibacillus silvestris</name>
    <dbReference type="NCBI Taxonomy" id="2606219"/>
    <lineage>
        <taxon>Bacteria</taxon>
        <taxon>Bacillati</taxon>
        <taxon>Bacillota</taxon>
        <taxon>Bacilli</taxon>
        <taxon>Bacillales</taxon>
        <taxon>Paenibacillaceae</taxon>
        <taxon>Paenibacillus</taxon>
    </lineage>
</organism>
<protein>
    <submittedName>
        <fullName evidence="1">Extracellular solute-binding protein</fullName>
    </submittedName>
</protein>
<dbReference type="Proteomes" id="UP000481087">
    <property type="component" value="Unassembled WGS sequence"/>
</dbReference>
<name>A0A6L8V5G8_9BACL</name>
<comment type="caution">
    <text evidence="1">The sequence shown here is derived from an EMBL/GenBank/DDBJ whole genome shotgun (WGS) entry which is preliminary data.</text>
</comment>
<dbReference type="PROSITE" id="PS51257">
    <property type="entry name" value="PROKAR_LIPOPROTEIN"/>
    <property type="match status" value="1"/>
</dbReference>
<dbReference type="PANTHER" id="PTHR43649">
    <property type="entry name" value="ARABINOSE-BINDING PROTEIN-RELATED"/>
    <property type="match status" value="1"/>
</dbReference>
<reference evidence="1 2" key="1">
    <citation type="submission" date="2019-12" db="EMBL/GenBank/DDBJ databases">
        <title>Paenibacillus sp. nov. sp. isolated from soil.</title>
        <authorList>
            <person name="Kim J."/>
            <person name="Jeong S.E."/>
            <person name="Jung H.S."/>
            <person name="Jeon C.O."/>
        </authorList>
    </citation>
    <scope>NUCLEOTIDE SEQUENCE [LARGE SCALE GENOMIC DNA]</scope>
    <source>
        <strain evidence="1 2">5J-6</strain>
    </source>
</reference>
<gene>
    <name evidence="1" type="ORF">GQF01_25425</name>
</gene>
<accession>A0A6L8V5G8</accession>
<dbReference type="EMBL" id="WTUZ01000022">
    <property type="protein sequence ID" value="MZQ85464.1"/>
    <property type="molecule type" value="Genomic_DNA"/>
</dbReference>
<proteinExistence type="predicted"/>
<dbReference type="SUPFAM" id="SSF53850">
    <property type="entry name" value="Periplasmic binding protein-like II"/>
    <property type="match status" value="1"/>
</dbReference>
<dbReference type="RefSeq" id="WP_161409705.1">
    <property type="nucleotide sequence ID" value="NZ_WTUZ01000022.1"/>
</dbReference>
<dbReference type="AlphaFoldDB" id="A0A6L8V5G8"/>